<comment type="caution">
    <text evidence="2">The sequence shown here is derived from an EMBL/GenBank/DDBJ whole genome shotgun (WGS) entry which is preliminary data.</text>
</comment>
<sequence length="75" mass="8283">MQKSPYIHTKEVGGGRRRQRRLNIKTEIKNNKRRKIKQSSGTSLVSMRQASTPSDHQSAACPYGSPLNTSGAGDK</sequence>
<evidence type="ECO:0000256" key="1">
    <source>
        <dbReference type="SAM" id="MobiDB-lite"/>
    </source>
</evidence>
<keyword evidence="3" id="KW-1185">Reference proteome</keyword>
<feature type="compositionally biased region" description="Polar residues" evidence="1">
    <location>
        <begin position="66"/>
        <end position="75"/>
    </location>
</feature>
<reference evidence="2 3" key="1">
    <citation type="submission" date="2021-06" db="EMBL/GenBank/DDBJ databases">
        <title>A haploid diamondback moth (Plutella xylostella L.) genome assembly resolves 31 chromosomes and identifies a diamide resistance mutation.</title>
        <authorList>
            <person name="Ward C.M."/>
            <person name="Perry K.D."/>
            <person name="Baker G."/>
            <person name="Powis K."/>
            <person name="Heckel D.G."/>
            <person name="Baxter S.W."/>
        </authorList>
    </citation>
    <scope>NUCLEOTIDE SEQUENCE [LARGE SCALE GENOMIC DNA]</scope>
    <source>
        <strain evidence="2 3">LV</strain>
        <tissue evidence="2">Single pupa</tissue>
    </source>
</reference>
<evidence type="ECO:0000313" key="2">
    <source>
        <dbReference type="EMBL" id="KAG7308509.1"/>
    </source>
</evidence>
<name>A0ABQ7QTY7_PLUXY</name>
<organism evidence="2 3">
    <name type="scientific">Plutella xylostella</name>
    <name type="common">Diamondback moth</name>
    <name type="synonym">Plutella maculipennis</name>
    <dbReference type="NCBI Taxonomy" id="51655"/>
    <lineage>
        <taxon>Eukaryota</taxon>
        <taxon>Metazoa</taxon>
        <taxon>Ecdysozoa</taxon>
        <taxon>Arthropoda</taxon>
        <taxon>Hexapoda</taxon>
        <taxon>Insecta</taxon>
        <taxon>Pterygota</taxon>
        <taxon>Neoptera</taxon>
        <taxon>Endopterygota</taxon>
        <taxon>Lepidoptera</taxon>
        <taxon>Glossata</taxon>
        <taxon>Ditrysia</taxon>
        <taxon>Yponomeutoidea</taxon>
        <taxon>Plutellidae</taxon>
        <taxon>Plutella</taxon>
    </lineage>
</organism>
<proteinExistence type="predicted"/>
<gene>
    <name evidence="2" type="ORF">JYU34_005721</name>
</gene>
<feature type="region of interest" description="Disordered" evidence="1">
    <location>
        <begin position="1"/>
        <end position="75"/>
    </location>
</feature>
<evidence type="ECO:0000313" key="3">
    <source>
        <dbReference type="Proteomes" id="UP000823941"/>
    </source>
</evidence>
<dbReference type="Proteomes" id="UP000823941">
    <property type="component" value="Chromosome 8"/>
</dbReference>
<accession>A0ABQ7QTY7</accession>
<dbReference type="EMBL" id="JAHIBW010000008">
    <property type="protein sequence ID" value="KAG7308509.1"/>
    <property type="molecule type" value="Genomic_DNA"/>
</dbReference>
<protein>
    <submittedName>
        <fullName evidence="2">Uncharacterized protein</fullName>
    </submittedName>
</protein>
<feature type="compositionally biased region" description="Polar residues" evidence="1">
    <location>
        <begin position="38"/>
        <end position="57"/>
    </location>
</feature>